<gene>
    <name evidence="1" type="ORF">SAMN04488123_101350</name>
</gene>
<evidence type="ECO:0000313" key="2">
    <source>
        <dbReference type="Proteomes" id="UP000198853"/>
    </source>
</evidence>
<dbReference type="EMBL" id="FNEN01000001">
    <property type="protein sequence ID" value="SDI33546.1"/>
    <property type="molecule type" value="Genomic_DNA"/>
</dbReference>
<keyword evidence="2" id="KW-1185">Reference proteome</keyword>
<dbReference type="AlphaFoldDB" id="A0A1G8JQS9"/>
<dbReference type="Pfam" id="PF11116">
    <property type="entry name" value="DUF2624"/>
    <property type="match status" value="1"/>
</dbReference>
<dbReference type="InterPro" id="IPR020277">
    <property type="entry name" value="DUF2624"/>
</dbReference>
<organism evidence="1 2">
    <name type="scientific">Natribacillus halophilus</name>
    <dbReference type="NCBI Taxonomy" id="549003"/>
    <lineage>
        <taxon>Bacteria</taxon>
        <taxon>Bacillati</taxon>
        <taxon>Bacillota</taxon>
        <taxon>Bacilli</taxon>
        <taxon>Bacillales</taxon>
        <taxon>Bacillaceae</taxon>
        <taxon>Natribacillus</taxon>
    </lineage>
</organism>
<dbReference type="Proteomes" id="UP000198853">
    <property type="component" value="Unassembled WGS sequence"/>
</dbReference>
<reference evidence="1 2" key="1">
    <citation type="submission" date="2016-10" db="EMBL/GenBank/DDBJ databases">
        <authorList>
            <person name="de Groot N.N."/>
        </authorList>
    </citation>
    <scope>NUCLEOTIDE SEQUENCE [LARGE SCALE GENOMIC DNA]</scope>
    <source>
        <strain evidence="1 2">DSM 21771</strain>
    </source>
</reference>
<evidence type="ECO:0000313" key="1">
    <source>
        <dbReference type="EMBL" id="SDI33546.1"/>
    </source>
</evidence>
<protein>
    <submittedName>
        <fullName evidence="1">Uncharacterized protein</fullName>
    </submittedName>
</protein>
<name>A0A1G8JQS9_9BACI</name>
<proteinExistence type="predicted"/>
<accession>A0A1G8JQS9</accession>
<dbReference type="RefSeq" id="WP_176764547.1">
    <property type="nucleotide sequence ID" value="NZ_FNEN01000001.1"/>
</dbReference>
<sequence length="85" mass="10068">MYEHMIQEYINHMTPEKLQALAHRKGVSLTHEEARTLVHLVRTEYVDFSDQESVYAFINQVEKATSKDHAMLLHDLYQKYGGYLR</sequence>